<sequence>MLLLKLHFQIKYLTEGLRDRLSYNEEGYLSIAVSIKYTILAEY</sequence>
<gene>
    <name evidence="1" type="ORF">FEV09_19385</name>
</gene>
<evidence type="ECO:0000313" key="2">
    <source>
        <dbReference type="Proteomes" id="UP001152872"/>
    </source>
</evidence>
<comment type="caution">
    <text evidence="1">The sequence shown here is derived from an EMBL/GenBank/DDBJ whole genome shotgun (WGS) entry which is preliminary data.</text>
</comment>
<dbReference type="Proteomes" id="UP001152872">
    <property type="component" value="Unassembled WGS sequence"/>
</dbReference>
<dbReference type="RefSeq" id="WP_009628896.1">
    <property type="nucleotide sequence ID" value="NZ_VBTY01000218.1"/>
</dbReference>
<name>A0A9X4RJR3_9CYAN</name>
<dbReference type="EMBL" id="VBTY01000218">
    <property type="protein sequence ID" value="MDG3496707.1"/>
    <property type="molecule type" value="Genomic_DNA"/>
</dbReference>
<evidence type="ECO:0000313" key="1">
    <source>
        <dbReference type="EMBL" id="MDG3496707.1"/>
    </source>
</evidence>
<organism evidence="1 2">
    <name type="scientific">Pseudanabaena catenata USMAC16</name>
    <dbReference type="NCBI Taxonomy" id="1855837"/>
    <lineage>
        <taxon>Bacteria</taxon>
        <taxon>Bacillati</taxon>
        <taxon>Cyanobacteriota</taxon>
        <taxon>Cyanophyceae</taxon>
        <taxon>Pseudanabaenales</taxon>
        <taxon>Pseudanabaenaceae</taxon>
        <taxon>Pseudanabaena</taxon>
    </lineage>
</organism>
<proteinExistence type="predicted"/>
<protein>
    <submittedName>
        <fullName evidence="1">Uncharacterized protein</fullName>
    </submittedName>
</protein>
<accession>A0A9X4RJR3</accession>
<reference evidence="1" key="1">
    <citation type="submission" date="2019-05" db="EMBL/GenBank/DDBJ databases">
        <title>Whole genome sequencing of Pseudanabaena catenata USMAC16.</title>
        <authorList>
            <person name="Khan Z."/>
            <person name="Omar W.M."/>
            <person name="Convey P."/>
            <person name="Merican F."/>
            <person name="Najimudin N."/>
        </authorList>
    </citation>
    <scope>NUCLEOTIDE SEQUENCE</scope>
    <source>
        <strain evidence="1">USMAC16</strain>
    </source>
</reference>
<keyword evidence="2" id="KW-1185">Reference proteome</keyword>
<dbReference type="AlphaFoldDB" id="A0A9X4RJR3"/>